<keyword evidence="1" id="KW-1133">Transmembrane helix</keyword>
<dbReference type="GO" id="GO:0140359">
    <property type="term" value="F:ABC-type transporter activity"/>
    <property type="evidence" value="ECO:0007669"/>
    <property type="project" value="InterPro"/>
</dbReference>
<dbReference type="PANTHER" id="PTHR37305:SF1">
    <property type="entry name" value="MEMBRANE PROTEIN"/>
    <property type="match status" value="1"/>
</dbReference>
<feature type="transmembrane region" description="Helical" evidence="1">
    <location>
        <begin position="108"/>
        <end position="131"/>
    </location>
</feature>
<reference evidence="2" key="1">
    <citation type="submission" date="2020-09" db="EMBL/GenBank/DDBJ databases">
        <title>A novel bacterium of genus Paenibacillus, isolated from South China Sea.</title>
        <authorList>
            <person name="Huang H."/>
            <person name="Mo K."/>
            <person name="Hu Y."/>
        </authorList>
    </citation>
    <scope>NUCLEOTIDE SEQUENCE</scope>
    <source>
        <strain evidence="2">IB182363</strain>
    </source>
</reference>
<evidence type="ECO:0000313" key="2">
    <source>
        <dbReference type="EMBL" id="MBD2863912.1"/>
    </source>
</evidence>
<sequence length="313" mass="34622">MITFLRILQAEFLKIFARRRNWVLIGVLLVLAFAPTYVSPLFPPSGQDWRTELREENSKIEKTLVEGQLTDSERQHKLDAAALNQYRLDHDMPPEEQSVWGTVQSLSMLTSIITLLSVIVAADSIASEFSWGTIKMLLTRPVGRTKLLMAKYVSVVGFALMLIGILAAAGFVQGLIDHGFGHVALPHLTLIDGAVQEKSMILHTLQTYGLKSVNLLMIVTFAFMISAVARSSSMSVLLSCVLLFTGTTVTFLFGEKAWAKYILFANTNLTPYLDGGAPLPGMTLGFSIVMLTAYFAMFHAAAWYFFTRRDVAG</sequence>
<dbReference type="Proteomes" id="UP000639396">
    <property type="component" value="Unassembled WGS sequence"/>
</dbReference>
<keyword evidence="3" id="KW-1185">Reference proteome</keyword>
<feature type="transmembrane region" description="Helical" evidence="1">
    <location>
        <begin position="236"/>
        <end position="254"/>
    </location>
</feature>
<dbReference type="GO" id="GO:0005886">
    <property type="term" value="C:plasma membrane"/>
    <property type="evidence" value="ECO:0007669"/>
    <property type="project" value="UniProtKB-SubCell"/>
</dbReference>
<dbReference type="PANTHER" id="PTHR37305">
    <property type="entry name" value="INTEGRAL MEMBRANE PROTEIN-RELATED"/>
    <property type="match status" value="1"/>
</dbReference>
<comment type="caution">
    <text evidence="2">The sequence shown here is derived from an EMBL/GenBank/DDBJ whole genome shotgun (WGS) entry which is preliminary data.</text>
</comment>
<dbReference type="EMBL" id="JACXJA010000024">
    <property type="protein sequence ID" value="MBD2863912.1"/>
    <property type="molecule type" value="Genomic_DNA"/>
</dbReference>
<feature type="transmembrane region" description="Helical" evidence="1">
    <location>
        <begin position="284"/>
        <end position="306"/>
    </location>
</feature>
<dbReference type="RefSeq" id="WP_190929541.1">
    <property type="nucleotide sequence ID" value="NZ_JACXJA010000024.1"/>
</dbReference>
<dbReference type="Pfam" id="PF12679">
    <property type="entry name" value="ABC2_membrane_2"/>
    <property type="match status" value="1"/>
</dbReference>
<evidence type="ECO:0000313" key="3">
    <source>
        <dbReference type="Proteomes" id="UP000639396"/>
    </source>
</evidence>
<name>A0A927H187_9BACL</name>
<evidence type="ECO:0000256" key="1">
    <source>
        <dbReference type="SAM" id="Phobius"/>
    </source>
</evidence>
<keyword evidence="1" id="KW-0812">Transmembrane</keyword>
<protein>
    <submittedName>
        <fullName evidence="2">ABC transporter permease</fullName>
    </submittedName>
</protein>
<feature type="transmembrane region" description="Helical" evidence="1">
    <location>
        <begin position="208"/>
        <end position="229"/>
    </location>
</feature>
<dbReference type="AlphaFoldDB" id="A0A927H187"/>
<accession>A0A927H187</accession>
<keyword evidence="1" id="KW-0472">Membrane</keyword>
<feature type="transmembrane region" description="Helical" evidence="1">
    <location>
        <begin position="152"/>
        <end position="176"/>
    </location>
</feature>
<proteinExistence type="predicted"/>
<feature type="transmembrane region" description="Helical" evidence="1">
    <location>
        <begin position="21"/>
        <end position="42"/>
    </location>
</feature>
<gene>
    <name evidence="2" type="ORF">IDH45_18135</name>
</gene>
<organism evidence="2 3">
    <name type="scientific">Paenibacillus oceani</name>
    <dbReference type="NCBI Taxonomy" id="2772510"/>
    <lineage>
        <taxon>Bacteria</taxon>
        <taxon>Bacillati</taxon>
        <taxon>Bacillota</taxon>
        <taxon>Bacilli</taxon>
        <taxon>Bacillales</taxon>
        <taxon>Paenibacillaceae</taxon>
        <taxon>Paenibacillus</taxon>
    </lineage>
</organism>